<gene>
    <name evidence="1" type="ORF">HGA06_19700</name>
</gene>
<name>A0AA44DHJ0_STRE0</name>
<dbReference type="EMBL" id="JAAXOU010000317">
    <property type="protein sequence ID" value="NKY16271.1"/>
    <property type="molecule type" value="Genomic_DNA"/>
</dbReference>
<accession>A0AA44DHJ0</accession>
<comment type="caution">
    <text evidence="1">The sequence shown here is derived from an EMBL/GenBank/DDBJ whole genome shotgun (WGS) entry which is preliminary data.</text>
</comment>
<dbReference type="AlphaFoldDB" id="A0AA44DHJ0"/>
<reference evidence="1 2" key="1">
    <citation type="submission" date="2020-04" db="EMBL/GenBank/DDBJ databases">
        <title>MicrobeNet Type strains.</title>
        <authorList>
            <person name="Nicholson A.C."/>
        </authorList>
    </citation>
    <scope>NUCLEOTIDE SEQUENCE [LARGE SCALE GENOMIC DNA]</scope>
    <source>
        <strain evidence="1 2">DSM 40738</strain>
    </source>
</reference>
<organism evidence="1 2">
    <name type="scientific">Streptomyces somaliensis (strain ATCC 33201 / DSM 40738 / JCM 12659 / KCTC 9044 / NCTC 11332 / NRRL B-12077 / IP 733)</name>
    <dbReference type="NCBI Taxonomy" id="1134445"/>
    <lineage>
        <taxon>Bacteria</taxon>
        <taxon>Bacillati</taxon>
        <taxon>Actinomycetota</taxon>
        <taxon>Actinomycetes</taxon>
        <taxon>Kitasatosporales</taxon>
        <taxon>Streptomycetaceae</taxon>
        <taxon>Streptomyces</taxon>
    </lineage>
</organism>
<keyword evidence="2" id="KW-1185">Reference proteome</keyword>
<evidence type="ECO:0000313" key="2">
    <source>
        <dbReference type="Proteomes" id="UP000570003"/>
    </source>
</evidence>
<sequence length="226" mass="24440">MAHFQPMERGGELEQSVRDAVREMPGRTRPKPNVLDRALDNLAESPRGRQAAEVIASGRFNLSDNFAQVVSSLGAKKLQMVEPGIDQIVFADALARSGFSGDRIAFEVKSPQGGDMDVRLVDDDGSVFGYQMKRLDNPIDPVGEITRGKYLGQLTLSEADHRIMLVDGQGTVAQWVDEGSVEKLMDIHQSGRGGRQAGLGVTFVVRLDDGTLVVPPGAKTDPKGIL</sequence>
<dbReference type="Proteomes" id="UP000570003">
    <property type="component" value="Unassembled WGS sequence"/>
</dbReference>
<evidence type="ECO:0000313" key="1">
    <source>
        <dbReference type="EMBL" id="NKY16271.1"/>
    </source>
</evidence>
<proteinExistence type="predicted"/>
<dbReference type="RefSeq" id="WP_168440502.1">
    <property type="nucleotide sequence ID" value="NZ_JAAXOU010000317.1"/>
</dbReference>
<protein>
    <submittedName>
        <fullName evidence="1">Uncharacterized protein</fullName>
    </submittedName>
</protein>